<organism evidence="2">
    <name type="scientific">Bacillus glycinifermentans</name>
    <dbReference type="NCBI Taxonomy" id="1664069"/>
    <lineage>
        <taxon>Bacteria</taxon>
        <taxon>Bacillati</taxon>
        <taxon>Bacillota</taxon>
        <taxon>Bacilli</taxon>
        <taxon>Bacillales</taxon>
        <taxon>Bacillaceae</taxon>
        <taxon>Bacillus</taxon>
    </lineage>
</organism>
<dbReference type="GO" id="GO:0006355">
    <property type="term" value="P:regulation of DNA-templated transcription"/>
    <property type="evidence" value="ECO:0007669"/>
    <property type="project" value="InterPro"/>
</dbReference>
<dbReference type="SUPFAM" id="SSF46955">
    <property type="entry name" value="Putative DNA-binding domain"/>
    <property type="match status" value="1"/>
</dbReference>
<name>A0A2I7ZJU9_9BACI</name>
<keyword evidence="2" id="KW-0614">Plasmid</keyword>
<accession>A0A2I7ZJU9</accession>
<dbReference type="Gene3D" id="1.10.1660.10">
    <property type="match status" value="1"/>
</dbReference>
<dbReference type="EMBL" id="MF996509">
    <property type="protein sequence ID" value="AUS92814.1"/>
    <property type="molecule type" value="Genomic_DNA"/>
</dbReference>
<protein>
    <submittedName>
        <fullName evidence="2">DNA-binding protein</fullName>
    </submittedName>
</protein>
<sequence length="184" mass="22121">MINDKEHMNEYGYFAKDVAADLSVTSSTLRRWSLELEKHGYVFERNEKEQRIYFERDFKTFRELKRLLSNSVPFVDAIKAVAVTKTDETNASRTQGVFFDRRLSEQQFREIINEEVQAAMAEEREMMFRAFEKKLDNIIERRDRSLMHEIRKNRERQLLETAATVETPSKSAEKKSFWRRIFYK</sequence>
<reference evidence="2" key="1">
    <citation type="submission" date="2017-09" db="EMBL/GenBank/DDBJ databases">
        <title>Sequences of three plasmids isolated from Bacillus glycinfermentans NCCP 15922.</title>
        <authorList>
            <person name="Yu W.-S."/>
            <person name="Do H.-N."/>
            <person name="Cheong H.-M."/>
            <person name="Hwang K.-J."/>
        </authorList>
    </citation>
    <scope>NUCLEOTIDE SEQUENCE</scope>
    <source>
        <strain evidence="2">KBN06P03352</strain>
        <plasmid evidence="2">unnamed1</plasmid>
    </source>
</reference>
<dbReference type="AlphaFoldDB" id="A0A2I7ZJU9"/>
<evidence type="ECO:0000313" key="2">
    <source>
        <dbReference type="EMBL" id="AUS92814.1"/>
    </source>
</evidence>
<proteinExistence type="predicted"/>
<dbReference type="RefSeq" id="WP_017474156.1">
    <property type="nucleotide sequence ID" value="NZ_JARRUA010000024.1"/>
</dbReference>
<dbReference type="InterPro" id="IPR009061">
    <property type="entry name" value="DNA-bd_dom_put_sf"/>
</dbReference>
<feature type="domain" description="HTH merR-type" evidence="1">
    <location>
        <begin position="16"/>
        <end position="74"/>
    </location>
</feature>
<evidence type="ECO:0000259" key="1">
    <source>
        <dbReference type="Pfam" id="PF13411"/>
    </source>
</evidence>
<dbReference type="EMBL" id="MF996509">
    <property type="protein sequence ID" value="AUS92768.1"/>
    <property type="molecule type" value="Genomic_DNA"/>
</dbReference>
<keyword evidence="2" id="KW-0238">DNA-binding</keyword>
<geneLocation type="plasmid" evidence="2">
    <name>unnamed1</name>
</geneLocation>
<dbReference type="InterPro" id="IPR000551">
    <property type="entry name" value="MerR-type_HTH_dom"/>
</dbReference>
<dbReference type="GO" id="GO:0003677">
    <property type="term" value="F:DNA binding"/>
    <property type="evidence" value="ECO:0007669"/>
    <property type="project" value="UniProtKB-KW"/>
</dbReference>
<dbReference type="Pfam" id="PF13411">
    <property type="entry name" value="MerR_1"/>
    <property type="match status" value="1"/>
</dbReference>